<accession>A0A6A6EP15</accession>
<dbReference type="Pfam" id="PF01636">
    <property type="entry name" value="APH"/>
    <property type="match status" value="1"/>
</dbReference>
<sequence>MAVTNDMLKREENCIGITAERKYYRVDNAFIKRSLRPHEWQLSKFKGTIHVPRQGNERILNEAACIRFIRDNSDIPVPHLHCSFEDDGAVYLVMEYVSGVGMDSLVESQRAIVMQELERHLQTLRGLRSSRIGGPSGHVILPYRASRITFRDDWNLPSSETEEFVFCHNDLSQKNVIVDPGSLKVAAIIDWEYAGFYPEFFERRFFERDGPSVAVNGEEDDSQKLVDFVQSKHLQT</sequence>
<keyword evidence="2" id="KW-0418">Kinase</keyword>
<dbReference type="AlphaFoldDB" id="A0A6A6EP15"/>
<gene>
    <name evidence="2" type="ORF">K469DRAFT_280500</name>
</gene>
<proteinExistence type="predicted"/>
<evidence type="ECO:0000313" key="2">
    <source>
        <dbReference type="EMBL" id="KAF2192925.1"/>
    </source>
</evidence>
<protein>
    <submittedName>
        <fullName evidence="2">Kinase-like protein</fullName>
    </submittedName>
</protein>
<dbReference type="GO" id="GO:0016301">
    <property type="term" value="F:kinase activity"/>
    <property type="evidence" value="ECO:0007669"/>
    <property type="project" value="UniProtKB-KW"/>
</dbReference>
<dbReference type="InterPro" id="IPR011009">
    <property type="entry name" value="Kinase-like_dom_sf"/>
</dbReference>
<evidence type="ECO:0000313" key="3">
    <source>
        <dbReference type="Proteomes" id="UP000800200"/>
    </source>
</evidence>
<feature type="domain" description="Aminoglycoside phosphotransferase" evidence="1">
    <location>
        <begin position="153"/>
        <end position="198"/>
    </location>
</feature>
<dbReference type="PANTHER" id="PTHR21310:SF15">
    <property type="entry name" value="AMINOGLYCOSIDE PHOSPHOTRANSFERASE DOMAIN-CONTAINING PROTEIN"/>
    <property type="match status" value="1"/>
</dbReference>
<name>A0A6A6EP15_9PEZI</name>
<dbReference type="Gene3D" id="3.30.200.20">
    <property type="entry name" value="Phosphorylase Kinase, domain 1"/>
    <property type="match status" value="1"/>
</dbReference>
<reference evidence="2" key="1">
    <citation type="journal article" date="2020" name="Stud. Mycol.">
        <title>101 Dothideomycetes genomes: a test case for predicting lifestyles and emergence of pathogens.</title>
        <authorList>
            <person name="Haridas S."/>
            <person name="Albert R."/>
            <person name="Binder M."/>
            <person name="Bloem J."/>
            <person name="Labutti K."/>
            <person name="Salamov A."/>
            <person name="Andreopoulos B."/>
            <person name="Baker S."/>
            <person name="Barry K."/>
            <person name="Bills G."/>
            <person name="Bluhm B."/>
            <person name="Cannon C."/>
            <person name="Castanera R."/>
            <person name="Culley D."/>
            <person name="Daum C."/>
            <person name="Ezra D."/>
            <person name="Gonzalez J."/>
            <person name="Henrissat B."/>
            <person name="Kuo A."/>
            <person name="Liang C."/>
            <person name="Lipzen A."/>
            <person name="Lutzoni F."/>
            <person name="Magnuson J."/>
            <person name="Mondo S."/>
            <person name="Nolan M."/>
            <person name="Ohm R."/>
            <person name="Pangilinan J."/>
            <person name="Park H.-J."/>
            <person name="Ramirez L."/>
            <person name="Alfaro M."/>
            <person name="Sun H."/>
            <person name="Tritt A."/>
            <person name="Yoshinaga Y."/>
            <person name="Zwiers L.-H."/>
            <person name="Turgeon B."/>
            <person name="Goodwin S."/>
            <person name="Spatafora J."/>
            <person name="Crous P."/>
            <person name="Grigoriev I."/>
        </authorList>
    </citation>
    <scope>NUCLEOTIDE SEQUENCE</scope>
    <source>
        <strain evidence="2">CBS 207.26</strain>
    </source>
</reference>
<keyword evidence="3" id="KW-1185">Reference proteome</keyword>
<dbReference type="SUPFAM" id="SSF56112">
    <property type="entry name" value="Protein kinase-like (PK-like)"/>
    <property type="match status" value="1"/>
</dbReference>
<dbReference type="OrthoDB" id="2906425at2759"/>
<evidence type="ECO:0000259" key="1">
    <source>
        <dbReference type="Pfam" id="PF01636"/>
    </source>
</evidence>
<dbReference type="Gene3D" id="3.90.1200.10">
    <property type="match status" value="1"/>
</dbReference>
<dbReference type="Proteomes" id="UP000800200">
    <property type="component" value="Unassembled WGS sequence"/>
</dbReference>
<dbReference type="InterPro" id="IPR051678">
    <property type="entry name" value="AGP_Transferase"/>
</dbReference>
<dbReference type="EMBL" id="ML994614">
    <property type="protein sequence ID" value="KAF2192925.1"/>
    <property type="molecule type" value="Genomic_DNA"/>
</dbReference>
<dbReference type="InterPro" id="IPR002575">
    <property type="entry name" value="Aminoglycoside_PTrfase"/>
</dbReference>
<dbReference type="PANTHER" id="PTHR21310">
    <property type="entry name" value="AMINOGLYCOSIDE PHOSPHOTRANSFERASE-RELATED-RELATED"/>
    <property type="match status" value="1"/>
</dbReference>
<organism evidence="2 3">
    <name type="scientific">Zopfia rhizophila CBS 207.26</name>
    <dbReference type="NCBI Taxonomy" id="1314779"/>
    <lineage>
        <taxon>Eukaryota</taxon>
        <taxon>Fungi</taxon>
        <taxon>Dikarya</taxon>
        <taxon>Ascomycota</taxon>
        <taxon>Pezizomycotina</taxon>
        <taxon>Dothideomycetes</taxon>
        <taxon>Dothideomycetes incertae sedis</taxon>
        <taxon>Zopfiaceae</taxon>
        <taxon>Zopfia</taxon>
    </lineage>
</organism>
<keyword evidence="2" id="KW-0808">Transferase</keyword>
<dbReference type="CDD" id="cd05120">
    <property type="entry name" value="APH_ChoK_like"/>
    <property type="match status" value="1"/>
</dbReference>